<name>D6WBP4_TRICA</name>
<evidence type="ECO:0000256" key="4">
    <source>
        <dbReference type="ARBA" id="ARBA00022737"/>
    </source>
</evidence>
<evidence type="ECO:0000313" key="8">
    <source>
        <dbReference type="EMBL" id="EEZ97885.1"/>
    </source>
</evidence>
<keyword evidence="5" id="KW-0539">Nucleus</keyword>
<dbReference type="InterPro" id="IPR015943">
    <property type="entry name" value="WD40/YVTN_repeat-like_dom_sf"/>
</dbReference>
<dbReference type="Pfam" id="PF00400">
    <property type="entry name" value="WD40"/>
    <property type="match status" value="1"/>
</dbReference>
<keyword evidence="4" id="KW-0677">Repeat</keyword>
<dbReference type="GO" id="GO:0006364">
    <property type="term" value="P:rRNA processing"/>
    <property type="evidence" value="ECO:0007669"/>
    <property type="project" value="UniProtKB-KW"/>
</dbReference>
<evidence type="ECO:0000256" key="2">
    <source>
        <dbReference type="ARBA" id="ARBA00022552"/>
    </source>
</evidence>
<comment type="similarity">
    <text evidence="6">Belongs to the WD repeat UTP18 family.</text>
</comment>
<organism evidence="8 9">
    <name type="scientific">Tribolium castaneum</name>
    <name type="common">Red flour beetle</name>
    <dbReference type="NCBI Taxonomy" id="7070"/>
    <lineage>
        <taxon>Eukaryota</taxon>
        <taxon>Metazoa</taxon>
        <taxon>Ecdysozoa</taxon>
        <taxon>Arthropoda</taxon>
        <taxon>Hexapoda</taxon>
        <taxon>Insecta</taxon>
        <taxon>Pterygota</taxon>
        <taxon>Neoptera</taxon>
        <taxon>Endopterygota</taxon>
        <taxon>Coleoptera</taxon>
        <taxon>Polyphaga</taxon>
        <taxon>Cucujiformia</taxon>
        <taxon>Tenebrionidae</taxon>
        <taxon>Tenebrionidae incertae sedis</taxon>
        <taxon>Tribolium</taxon>
    </lineage>
</organism>
<dbReference type="SMART" id="SM00320">
    <property type="entry name" value="WD40"/>
    <property type="match status" value="5"/>
</dbReference>
<evidence type="ECO:0000256" key="3">
    <source>
        <dbReference type="ARBA" id="ARBA00022574"/>
    </source>
</evidence>
<reference evidence="8 9" key="2">
    <citation type="journal article" date="2010" name="Nucleic Acids Res.">
        <title>BeetleBase in 2010: revisions to provide comprehensive genomic information for Tribolium castaneum.</title>
        <authorList>
            <person name="Kim H.S."/>
            <person name="Murphy T."/>
            <person name="Xia J."/>
            <person name="Caragea D."/>
            <person name="Park Y."/>
            <person name="Beeman R.W."/>
            <person name="Lorenzen M.D."/>
            <person name="Butcher S."/>
            <person name="Manak J.R."/>
            <person name="Brown S.J."/>
        </authorList>
    </citation>
    <scope>GENOME REANNOTATION</scope>
    <source>
        <strain evidence="8 9">Georgia GA2</strain>
    </source>
</reference>
<keyword evidence="2" id="KW-0698">rRNA processing</keyword>
<evidence type="ECO:0000313" key="9">
    <source>
        <dbReference type="Proteomes" id="UP000007266"/>
    </source>
</evidence>
<evidence type="ECO:0000256" key="7">
    <source>
        <dbReference type="SAM" id="MobiDB-lite"/>
    </source>
</evidence>
<dbReference type="InterPro" id="IPR045161">
    <property type="entry name" value="Utp18"/>
</dbReference>
<dbReference type="GO" id="GO:0032040">
    <property type="term" value="C:small-subunit processome"/>
    <property type="evidence" value="ECO:0000318"/>
    <property type="project" value="GO_Central"/>
</dbReference>
<evidence type="ECO:0000256" key="6">
    <source>
        <dbReference type="ARBA" id="ARBA00025767"/>
    </source>
</evidence>
<dbReference type="PANTHER" id="PTHR18359:SF0">
    <property type="entry name" value="U3 SMALL NUCLEOLAR RNA-ASSOCIATED PROTEIN 18 HOMOLOG"/>
    <property type="match status" value="1"/>
</dbReference>
<evidence type="ECO:0000256" key="5">
    <source>
        <dbReference type="ARBA" id="ARBA00023242"/>
    </source>
</evidence>
<protein>
    <submittedName>
        <fullName evidence="8">U3 small nucleolar RNA-associated protein 18 homolog-like Protein</fullName>
    </submittedName>
</protein>
<dbReference type="STRING" id="7070.D6WBP4"/>
<reference evidence="8 9" key="1">
    <citation type="journal article" date="2008" name="Nature">
        <title>The genome of the model beetle and pest Tribolium castaneum.</title>
        <authorList>
            <consortium name="Tribolium Genome Sequencing Consortium"/>
            <person name="Richards S."/>
            <person name="Gibbs R.A."/>
            <person name="Weinstock G.M."/>
            <person name="Brown S.J."/>
            <person name="Denell R."/>
            <person name="Beeman R.W."/>
            <person name="Gibbs R."/>
            <person name="Beeman R.W."/>
            <person name="Brown S.J."/>
            <person name="Bucher G."/>
            <person name="Friedrich M."/>
            <person name="Grimmelikhuijzen C.J."/>
            <person name="Klingler M."/>
            <person name="Lorenzen M."/>
            <person name="Richards S."/>
            <person name="Roth S."/>
            <person name="Schroder R."/>
            <person name="Tautz D."/>
            <person name="Zdobnov E.M."/>
            <person name="Muzny D."/>
            <person name="Gibbs R.A."/>
            <person name="Weinstock G.M."/>
            <person name="Attaway T."/>
            <person name="Bell S."/>
            <person name="Buhay C.J."/>
            <person name="Chandrabose M.N."/>
            <person name="Chavez D."/>
            <person name="Clerk-Blankenburg K.P."/>
            <person name="Cree A."/>
            <person name="Dao M."/>
            <person name="Davis C."/>
            <person name="Chacko J."/>
            <person name="Dinh H."/>
            <person name="Dugan-Rocha S."/>
            <person name="Fowler G."/>
            <person name="Garner T.T."/>
            <person name="Garnes J."/>
            <person name="Gnirke A."/>
            <person name="Hawes A."/>
            <person name="Hernandez J."/>
            <person name="Hines S."/>
            <person name="Holder M."/>
            <person name="Hume J."/>
            <person name="Jhangiani S.N."/>
            <person name="Joshi V."/>
            <person name="Khan Z.M."/>
            <person name="Jackson L."/>
            <person name="Kovar C."/>
            <person name="Kowis A."/>
            <person name="Lee S."/>
            <person name="Lewis L.R."/>
            <person name="Margolis J."/>
            <person name="Morgan M."/>
            <person name="Nazareth L.V."/>
            <person name="Nguyen N."/>
            <person name="Okwuonu G."/>
            <person name="Parker D."/>
            <person name="Richards S."/>
            <person name="Ruiz S.J."/>
            <person name="Santibanez J."/>
            <person name="Savard J."/>
            <person name="Scherer S.E."/>
            <person name="Schneider B."/>
            <person name="Sodergren E."/>
            <person name="Tautz D."/>
            <person name="Vattahil S."/>
            <person name="Villasana D."/>
            <person name="White C.S."/>
            <person name="Wright R."/>
            <person name="Park Y."/>
            <person name="Beeman R.W."/>
            <person name="Lord J."/>
            <person name="Oppert B."/>
            <person name="Lorenzen M."/>
            <person name="Brown S."/>
            <person name="Wang L."/>
            <person name="Savard J."/>
            <person name="Tautz D."/>
            <person name="Richards S."/>
            <person name="Weinstock G."/>
            <person name="Gibbs R.A."/>
            <person name="Liu Y."/>
            <person name="Worley K."/>
            <person name="Weinstock G."/>
            <person name="Elsik C.G."/>
            <person name="Reese J.T."/>
            <person name="Elhaik E."/>
            <person name="Landan G."/>
            <person name="Graur D."/>
            <person name="Arensburger P."/>
            <person name="Atkinson P."/>
            <person name="Beeman R.W."/>
            <person name="Beidler J."/>
            <person name="Brown S.J."/>
            <person name="Demuth J.P."/>
            <person name="Drury D.W."/>
            <person name="Du Y.Z."/>
            <person name="Fujiwara H."/>
            <person name="Lorenzen M."/>
            <person name="Maselli V."/>
            <person name="Osanai M."/>
            <person name="Park Y."/>
            <person name="Robertson H.M."/>
            <person name="Tu Z."/>
            <person name="Wang J.J."/>
            <person name="Wang S."/>
            <person name="Richards S."/>
            <person name="Song H."/>
            <person name="Zhang L."/>
            <person name="Sodergren E."/>
            <person name="Werner D."/>
            <person name="Stanke M."/>
            <person name="Morgenstern B."/>
            <person name="Solovyev V."/>
            <person name="Kosarev P."/>
            <person name="Brown G."/>
            <person name="Chen H.C."/>
            <person name="Ermolaeva O."/>
            <person name="Hlavina W."/>
            <person name="Kapustin Y."/>
            <person name="Kiryutin B."/>
            <person name="Kitts P."/>
            <person name="Maglott D."/>
            <person name="Pruitt K."/>
            <person name="Sapojnikov V."/>
            <person name="Souvorov A."/>
            <person name="Mackey A.J."/>
            <person name="Waterhouse R.M."/>
            <person name="Wyder S."/>
            <person name="Zdobnov E.M."/>
            <person name="Zdobnov E.M."/>
            <person name="Wyder S."/>
            <person name="Kriventseva E.V."/>
            <person name="Kadowaki T."/>
            <person name="Bork P."/>
            <person name="Aranda M."/>
            <person name="Bao R."/>
            <person name="Beermann A."/>
            <person name="Berns N."/>
            <person name="Bolognesi R."/>
            <person name="Bonneton F."/>
            <person name="Bopp D."/>
            <person name="Brown S.J."/>
            <person name="Bucher G."/>
            <person name="Butts T."/>
            <person name="Chaumot A."/>
            <person name="Denell R.E."/>
            <person name="Ferrier D.E."/>
            <person name="Friedrich M."/>
            <person name="Gordon C.M."/>
            <person name="Jindra M."/>
            <person name="Klingler M."/>
            <person name="Lan Q."/>
            <person name="Lattorff H.M."/>
            <person name="Laudet V."/>
            <person name="von Levetsow C."/>
            <person name="Liu Z."/>
            <person name="Lutz R."/>
            <person name="Lynch J.A."/>
            <person name="da Fonseca R.N."/>
            <person name="Posnien N."/>
            <person name="Reuter R."/>
            <person name="Roth S."/>
            <person name="Savard J."/>
            <person name="Schinko J.B."/>
            <person name="Schmitt C."/>
            <person name="Schoppmeier M."/>
            <person name="Schroder R."/>
            <person name="Shippy T.D."/>
            <person name="Simonnet F."/>
            <person name="Marques-Souza H."/>
            <person name="Tautz D."/>
            <person name="Tomoyasu Y."/>
            <person name="Trauner J."/>
            <person name="Van der Zee M."/>
            <person name="Vervoort M."/>
            <person name="Wittkopp N."/>
            <person name="Wimmer E.A."/>
            <person name="Yang X."/>
            <person name="Jones A.K."/>
            <person name="Sattelle D.B."/>
            <person name="Ebert P.R."/>
            <person name="Nelson D."/>
            <person name="Scott J.G."/>
            <person name="Beeman R.W."/>
            <person name="Muthukrishnan S."/>
            <person name="Kramer K.J."/>
            <person name="Arakane Y."/>
            <person name="Beeman R.W."/>
            <person name="Zhu Q."/>
            <person name="Hogenkamp D."/>
            <person name="Dixit R."/>
            <person name="Oppert B."/>
            <person name="Jiang H."/>
            <person name="Zou Z."/>
            <person name="Marshall J."/>
            <person name="Elpidina E."/>
            <person name="Vinokurov K."/>
            <person name="Oppert C."/>
            <person name="Zou Z."/>
            <person name="Evans J."/>
            <person name="Lu Z."/>
            <person name="Zhao P."/>
            <person name="Sumathipala N."/>
            <person name="Altincicek B."/>
            <person name="Vilcinskas A."/>
            <person name="Williams M."/>
            <person name="Hultmark D."/>
            <person name="Hetru C."/>
            <person name="Jiang H."/>
            <person name="Grimmelikhuijzen C.J."/>
            <person name="Hauser F."/>
            <person name="Cazzamali G."/>
            <person name="Williamson M."/>
            <person name="Park Y."/>
            <person name="Li B."/>
            <person name="Tanaka Y."/>
            <person name="Predel R."/>
            <person name="Neupert S."/>
            <person name="Schachtner J."/>
            <person name="Verleyen P."/>
            <person name="Raible F."/>
            <person name="Bork P."/>
            <person name="Friedrich M."/>
            <person name="Walden K.K."/>
            <person name="Robertson H.M."/>
            <person name="Angeli S."/>
            <person name="Foret S."/>
            <person name="Bucher G."/>
            <person name="Schuetz S."/>
            <person name="Maleszka R."/>
            <person name="Wimmer E.A."/>
            <person name="Beeman R.W."/>
            <person name="Lorenzen M."/>
            <person name="Tomoyasu Y."/>
            <person name="Miller S.C."/>
            <person name="Grossmann D."/>
            <person name="Bucher G."/>
        </authorList>
    </citation>
    <scope>NUCLEOTIDE SEQUENCE [LARGE SCALE GENOMIC DNA]</scope>
    <source>
        <strain evidence="8 9">Georgia GA2</strain>
    </source>
</reference>
<dbReference type="OMA" id="DLNRATY"/>
<proteinExistence type="inferred from homology"/>
<feature type="region of interest" description="Disordered" evidence="7">
    <location>
        <begin position="64"/>
        <end position="85"/>
    </location>
</feature>
<dbReference type="GO" id="GO:0034388">
    <property type="term" value="C:Pwp2p-containing subcomplex of 90S preribosome"/>
    <property type="evidence" value="ECO:0000318"/>
    <property type="project" value="GO_Central"/>
</dbReference>
<sequence length="496" mass="54530">MPKHTRKRRHPNVNNDIEYEIDAPKNKFRAFDEDAQAEEEQLSKILFGGASSFLKSLEEAEQEIGASCSNVDSGVGEDTSDSEPQERIPAWYDEDDDGIEVGHALDAQGRKLPSGGINDRSNKYSSLLKNKFNLIVGTPSWATLDKRHKSQDSDSDEEILHSCGFLRTGTGAYLTRGALEFKKVKDLNCETYSEGPFINAVEFHPTSRVALVGGHNGVASLYAVDGRQNNKLHSVLFQHFPIFCAKFINNGNEVILGSRQNHIFSYDLMAAKTTRIPLPPGMTSFKKFITFPDFDIIAAAGKWGEIHLLSAASKERVATIKQNHEVTALAYGPQGNLLYGHSDCGEVTVWDVSMRRVLHKFMDKGCLQGTTLAVSPTNQFLAAGSAQGVVNLYDVGDILINKVPKPIKTIMNLTTSVTDLKFNATSEILALSSAEIPNSVKLLHVGSGTVFSNFPTFETKLGHVNAINFSPNSGYVAFGNRKSTVSLYTLKHYKSY</sequence>
<comment type="subcellular location">
    <subcellularLocation>
        <location evidence="1">Nucleus</location>
        <location evidence="1">Nucleolus</location>
    </subcellularLocation>
</comment>
<dbReference type="HOGENOM" id="CLU_011055_3_0_1"/>
<dbReference type="KEGG" id="tca:655035"/>
<dbReference type="OrthoDB" id="1935146at2759"/>
<keyword evidence="9" id="KW-1185">Reference proteome</keyword>
<keyword evidence="3" id="KW-0853">WD repeat</keyword>
<dbReference type="Proteomes" id="UP000007266">
    <property type="component" value="Linkage group 2"/>
</dbReference>
<dbReference type="InterPro" id="IPR001680">
    <property type="entry name" value="WD40_rpt"/>
</dbReference>
<dbReference type="FunFam" id="2.130.10.10:FF:000908">
    <property type="entry name" value="U3 small nucleolar RNA-associated protein 18"/>
    <property type="match status" value="1"/>
</dbReference>
<dbReference type="EMBL" id="KQ971313">
    <property type="protein sequence ID" value="EEZ97885.1"/>
    <property type="molecule type" value="Genomic_DNA"/>
</dbReference>
<gene>
    <name evidence="8" type="primary">AUGUSTUS-3.0.2_00267</name>
    <name evidence="8" type="ORF">TcasGA2_TC000267</name>
</gene>
<accession>D6WBP4</accession>
<dbReference type="InterPro" id="IPR036322">
    <property type="entry name" value="WD40_repeat_dom_sf"/>
</dbReference>
<dbReference type="PhylomeDB" id="D6WBP4"/>
<dbReference type="PANTHER" id="PTHR18359">
    <property type="entry name" value="WD-REPEAT PROTEIN-RELATED"/>
    <property type="match status" value="1"/>
</dbReference>
<dbReference type="SUPFAM" id="SSF50978">
    <property type="entry name" value="WD40 repeat-like"/>
    <property type="match status" value="1"/>
</dbReference>
<dbReference type="eggNOG" id="KOG2055">
    <property type="taxonomic scope" value="Eukaryota"/>
</dbReference>
<dbReference type="Gene3D" id="2.130.10.10">
    <property type="entry name" value="YVTN repeat-like/Quinoprotein amine dehydrogenase"/>
    <property type="match status" value="1"/>
</dbReference>
<dbReference type="AlphaFoldDB" id="D6WBP4"/>
<evidence type="ECO:0000256" key="1">
    <source>
        <dbReference type="ARBA" id="ARBA00004604"/>
    </source>
</evidence>